<accession>A0A914YW01</accession>
<dbReference type="InterPro" id="IPR001841">
    <property type="entry name" value="Znf_RING"/>
</dbReference>
<dbReference type="GO" id="GO:0008270">
    <property type="term" value="F:zinc ion binding"/>
    <property type="evidence" value="ECO:0007669"/>
    <property type="project" value="UniProtKB-KW"/>
</dbReference>
<keyword evidence="1 3" id="KW-0863">Zinc-finger</keyword>
<dbReference type="InterPro" id="IPR013083">
    <property type="entry name" value="Znf_RING/FYVE/PHD"/>
</dbReference>
<evidence type="ECO:0000259" key="5">
    <source>
        <dbReference type="PROSITE" id="PS50089"/>
    </source>
</evidence>
<keyword evidence="2" id="KW-0862">Zinc</keyword>
<evidence type="ECO:0000256" key="2">
    <source>
        <dbReference type="ARBA" id="ARBA00022833"/>
    </source>
</evidence>
<evidence type="ECO:0000313" key="7">
    <source>
        <dbReference type="WBParaSite" id="PSU_v2.g4156.t1"/>
    </source>
</evidence>
<name>A0A914YW01_9BILA</name>
<keyword evidence="6" id="KW-1185">Reference proteome</keyword>
<dbReference type="SMART" id="SM00184">
    <property type="entry name" value="RING"/>
    <property type="match status" value="1"/>
</dbReference>
<evidence type="ECO:0000256" key="4">
    <source>
        <dbReference type="SAM" id="MobiDB-lite"/>
    </source>
</evidence>
<dbReference type="WBParaSite" id="PSU_v2.g4156.t1">
    <property type="protein sequence ID" value="PSU_v2.g4156.t1"/>
    <property type="gene ID" value="PSU_v2.g4156"/>
</dbReference>
<dbReference type="Gene3D" id="3.30.40.10">
    <property type="entry name" value="Zinc/RING finger domain, C3HC4 (zinc finger)"/>
    <property type="match status" value="1"/>
</dbReference>
<dbReference type="CDD" id="cd16647">
    <property type="entry name" value="mRING-HC-C3HC5_NEU1"/>
    <property type="match status" value="1"/>
</dbReference>
<feature type="region of interest" description="Disordered" evidence="4">
    <location>
        <begin position="217"/>
        <end position="238"/>
    </location>
</feature>
<dbReference type="PANTHER" id="PTHR46519:SF2">
    <property type="entry name" value="RING_U-BOX SUPERFAMILY PROTEIN"/>
    <property type="match status" value="1"/>
</dbReference>
<dbReference type="PANTHER" id="PTHR46519">
    <property type="entry name" value="RING/U-BOX SUPERFAMILY PROTEIN"/>
    <property type="match status" value="1"/>
</dbReference>
<feature type="domain" description="RING-type" evidence="5">
    <location>
        <begin position="242"/>
        <end position="281"/>
    </location>
</feature>
<dbReference type="AlphaFoldDB" id="A0A914YW01"/>
<dbReference type="PROSITE" id="PS50089">
    <property type="entry name" value="ZF_RING_2"/>
    <property type="match status" value="1"/>
</dbReference>
<organism evidence="6 7">
    <name type="scientific">Panagrolaimus superbus</name>
    <dbReference type="NCBI Taxonomy" id="310955"/>
    <lineage>
        <taxon>Eukaryota</taxon>
        <taxon>Metazoa</taxon>
        <taxon>Ecdysozoa</taxon>
        <taxon>Nematoda</taxon>
        <taxon>Chromadorea</taxon>
        <taxon>Rhabditida</taxon>
        <taxon>Tylenchina</taxon>
        <taxon>Panagrolaimomorpha</taxon>
        <taxon>Panagrolaimoidea</taxon>
        <taxon>Panagrolaimidae</taxon>
        <taxon>Panagrolaimus</taxon>
    </lineage>
</organism>
<reference evidence="7" key="1">
    <citation type="submission" date="2022-11" db="UniProtKB">
        <authorList>
            <consortium name="WormBaseParasite"/>
        </authorList>
    </citation>
    <scope>IDENTIFICATION</scope>
</reference>
<evidence type="ECO:0000256" key="3">
    <source>
        <dbReference type="PROSITE-ProRule" id="PRU00175"/>
    </source>
</evidence>
<dbReference type="SUPFAM" id="SSF57850">
    <property type="entry name" value="RING/U-box"/>
    <property type="match status" value="1"/>
</dbReference>
<evidence type="ECO:0000313" key="6">
    <source>
        <dbReference type="Proteomes" id="UP000887577"/>
    </source>
</evidence>
<feature type="region of interest" description="Disordered" evidence="4">
    <location>
        <begin position="111"/>
        <end position="155"/>
    </location>
</feature>
<dbReference type="Proteomes" id="UP000887577">
    <property type="component" value="Unplaced"/>
</dbReference>
<feature type="region of interest" description="Disordered" evidence="4">
    <location>
        <begin position="31"/>
        <end position="99"/>
    </location>
</feature>
<keyword evidence="1 3" id="KW-0479">Metal-binding</keyword>
<evidence type="ECO:0000256" key="1">
    <source>
        <dbReference type="ARBA" id="ARBA00022771"/>
    </source>
</evidence>
<sequence length="293" mass="32047">MFMDTSVELWPFFDVFGRTKRIQLIKPQRLNTLSEESSDSRESSSEPPARPPPPRFSTDSVVSDLQPVERFNSAPSNVETSGRPLLNLSRTSDPPPTRESDVLSYILELRSSTPDSNPATDRSFSINDNTSFRRFNSQISQPTPERSPISDSYTTSNAASARLSNAENVLLRNLATLYTSPTTAGSAPQFLMPVIPPRSDESTSSFLSRHTASASPAISALPSSTSLTSREKTPNDSNSNECVICFSSAPNAAVYRCGHVCMCLGCARQLMGDQGKCPMCRQIITDVVQLFFS</sequence>
<proteinExistence type="predicted"/>
<dbReference type="Pfam" id="PF13920">
    <property type="entry name" value="zf-C3HC4_3"/>
    <property type="match status" value="1"/>
</dbReference>
<protein>
    <submittedName>
        <fullName evidence="7">RING-type domain-containing protein</fullName>
    </submittedName>
</protein>
<feature type="compositionally biased region" description="Low complexity" evidence="4">
    <location>
        <begin position="217"/>
        <end position="228"/>
    </location>
</feature>